<dbReference type="InterPro" id="IPR004360">
    <property type="entry name" value="Glyas_Fos-R_dOase_dom"/>
</dbReference>
<organism evidence="2 3">
    <name type="scientific">Arthrobacter humicola</name>
    <dbReference type="NCBI Taxonomy" id="409291"/>
    <lineage>
        <taxon>Bacteria</taxon>
        <taxon>Bacillati</taxon>
        <taxon>Actinomycetota</taxon>
        <taxon>Actinomycetes</taxon>
        <taxon>Micrococcales</taxon>
        <taxon>Micrococcaceae</taxon>
        <taxon>Arthrobacter</taxon>
    </lineage>
</organism>
<dbReference type="RefSeq" id="WP_344367770.1">
    <property type="nucleotide sequence ID" value="NZ_BAAAQB010000041.1"/>
</dbReference>
<feature type="domain" description="VOC" evidence="1">
    <location>
        <begin position="23"/>
        <end position="143"/>
    </location>
</feature>
<name>A0ABN2ZMN0_9MICC</name>
<keyword evidence="3" id="KW-1185">Reference proteome</keyword>
<reference evidence="2 3" key="1">
    <citation type="journal article" date="2019" name="Int. J. Syst. Evol. Microbiol.">
        <title>The Global Catalogue of Microorganisms (GCM) 10K type strain sequencing project: providing services to taxonomists for standard genome sequencing and annotation.</title>
        <authorList>
            <consortium name="The Broad Institute Genomics Platform"/>
            <consortium name="The Broad Institute Genome Sequencing Center for Infectious Disease"/>
            <person name="Wu L."/>
            <person name="Ma J."/>
        </authorList>
    </citation>
    <scope>NUCLEOTIDE SEQUENCE [LARGE SCALE GENOMIC DNA]</scope>
    <source>
        <strain evidence="2 3">JCM 15921</strain>
    </source>
</reference>
<protein>
    <recommendedName>
        <fullName evidence="1">VOC domain-containing protein</fullName>
    </recommendedName>
</protein>
<dbReference type="Pfam" id="PF00903">
    <property type="entry name" value="Glyoxalase"/>
    <property type="match status" value="1"/>
</dbReference>
<dbReference type="PROSITE" id="PS51819">
    <property type="entry name" value="VOC"/>
    <property type="match status" value="1"/>
</dbReference>
<comment type="caution">
    <text evidence="2">The sequence shown here is derived from an EMBL/GenBank/DDBJ whole genome shotgun (WGS) entry which is preliminary data.</text>
</comment>
<accession>A0ABN2ZMN0</accession>
<dbReference type="PANTHER" id="PTHR36503:SF3">
    <property type="entry name" value="BLR0126 PROTEIN"/>
    <property type="match status" value="1"/>
</dbReference>
<dbReference type="SUPFAM" id="SSF54593">
    <property type="entry name" value="Glyoxalase/Bleomycin resistance protein/Dihydroxybiphenyl dioxygenase"/>
    <property type="match status" value="1"/>
</dbReference>
<dbReference type="Proteomes" id="UP001500102">
    <property type="component" value="Unassembled WGS sequence"/>
</dbReference>
<proteinExistence type="predicted"/>
<dbReference type="EMBL" id="BAAAQB010000041">
    <property type="protein sequence ID" value="GAA2144601.1"/>
    <property type="molecule type" value="Genomic_DNA"/>
</dbReference>
<evidence type="ECO:0000259" key="1">
    <source>
        <dbReference type="PROSITE" id="PS51819"/>
    </source>
</evidence>
<dbReference type="InterPro" id="IPR029068">
    <property type="entry name" value="Glyas_Bleomycin-R_OHBP_Dase"/>
</dbReference>
<sequence>MAEPSEAVEAQGTGGTVGPWPRGIHAITLFVENLATTRSFYEEVFRLPLIFEDDVSAVFKFENTLINLLTISEAPELIQPATVANVEAGVRLQFTIEVDDVDDMCAELSRRGVELLNGPMDRPWGIRTASFRDPAGHIWEIAH</sequence>
<gene>
    <name evidence="2" type="ORF">GCM10009825_36280</name>
</gene>
<dbReference type="Gene3D" id="3.10.180.10">
    <property type="entry name" value="2,3-Dihydroxybiphenyl 1,2-Dioxygenase, domain 1"/>
    <property type="match status" value="1"/>
</dbReference>
<dbReference type="InterPro" id="IPR037523">
    <property type="entry name" value="VOC_core"/>
</dbReference>
<dbReference type="PANTHER" id="PTHR36503">
    <property type="entry name" value="BLR2520 PROTEIN"/>
    <property type="match status" value="1"/>
</dbReference>
<evidence type="ECO:0000313" key="3">
    <source>
        <dbReference type="Proteomes" id="UP001500102"/>
    </source>
</evidence>
<evidence type="ECO:0000313" key="2">
    <source>
        <dbReference type="EMBL" id="GAA2144601.1"/>
    </source>
</evidence>